<dbReference type="InterPro" id="IPR036322">
    <property type="entry name" value="WD40_repeat_dom_sf"/>
</dbReference>
<evidence type="ECO:0000259" key="7">
    <source>
        <dbReference type="PROSITE" id="PS50002"/>
    </source>
</evidence>
<feature type="compositionally biased region" description="Basic and acidic residues" evidence="6">
    <location>
        <begin position="10"/>
        <end position="25"/>
    </location>
</feature>
<dbReference type="PRINTS" id="PR00452">
    <property type="entry name" value="SH3DOMAIN"/>
</dbReference>
<dbReference type="Gene3D" id="2.30.30.40">
    <property type="entry name" value="SH3 Domains"/>
    <property type="match status" value="1"/>
</dbReference>
<dbReference type="PANTHER" id="PTHR44499:SF1">
    <property type="entry name" value="JOUBERIN"/>
    <property type="match status" value="1"/>
</dbReference>
<evidence type="ECO:0000256" key="5">
    <source>
        <dbReference type="PROSITE-ProRule" id="PRU00221"/>
    </source>
</evidence>
<dbReference type="SUPFAM" id="SSF50978">
    <property type="entry name" value="WD40 repeat-like"/>
    <property type="match status" value="1"/>
</dbReference>
<dbReference type="PROSITE" id="PS00678">
    <property type="entry name" value="WD_REPEATS_1"/>
    <property type="match status" value="1"/>
</dbReference>
<dbReference type="Pfam" id="PF00400">
    <property type="entry name" value="WD40"/>
    <property type="match status" value="3"/>
</dbReference>
<dbReference type="InterPro" id="IPR052803">
    <property type="entry name" value="Cilium-Associated_Jouberin"/>
</dbReference>
<evidence type="ECO:0000256" key="4">
    <source>
        <dbReference type="PROSITE-ProRule" id="PRU00192"/>
    </source>
</evidence>
<feature type="compositionally biased region" description="Acidic residues" evidence="6">
    <location>
        <begin position="131"/>
        <end position="145"/>
    </location>
</feature>
<keyword evidence="3" id="KW-0677">Repeat</keyword>
<dbReference type="GO" id="GO:0044458">
    <property type="term" value="P:motile cilium assembly"/>
    <property type="evidence" value="ECO:0007669"/>
    <property type="project" value="TreeGrafter"/>
</dbReference>
<dbReference type="InterPro" id="IPR015943">
    <property type="entry name" value="WD40/YVTN_repeat-like_dom_sf"/>
</dbReference>
<keyword evidence="1 4" id="KW-0728">SH3 domain</keyword>
<feature type="repeat" description="WD" evidence="5">
    <location>
        <begin position="541"/>
        <end position="575"/>
    </location>
</feature>
<dbReference type="InterPro" id="IPR019775">
    <property type="entry name" value="WD40_repeat_CS"/>
</dbReference>
<accession>A0A7I8VC06</accession>
<feature type="compositionally biased region" description="Basic and acidic residues" evidence="6">
    <location>
        <begin position="100"/>
        <end position="117"/>
    </location>
</feature>
<dbReference type="FunFam" id="2.30.30.40:FF:000072">
    <property type="entry name" value="Unconventional Myosin IB"/>
    <property type="match status" value="1"/>
</dbReference>
<dbReference type="InterPro" id="IPR036028">
    <property type="entry name" value="SH3-like_dom_sf"/>
</dbReference>
<proteinExistence type="predicted"/>
<protein>
    <submittedName>
        <fullName evidence="8">DgyrCDS3040</fullName>
    </submittedName>
</protein>
<dbReference type="OrthoDB" id="2096344at2759"/>
<sequence length="1088" mass="124727">MADDDDKQEIDEMLRNVVQESEKNSKMKRKKKKKKEEEIMLQNLRNSATLAKERDDTIDANTFNPEDDQYTRKTEKSNRTENGIIYEDEVKKKPRRKKKTVETDEGTEKFTTEDSEKPRRRSKPKPKANDEEGPTEETNENTETETEGKKRRKKKRRKKPEDQVDGEEGASNEAIEDQDKEEAEEEQVPPEVAIPDEGYSLCVFVHKTDQLKVDFYIRHPVIRVSILNTETGDCFKKQHKDRAVTYFNETENENIDFVLPMMTEKFDFKQNRSFIPKWEERLVFNENFNWFLNDQCIIFFELLDFVSMASASNRYTPAGREKGWHRIAWGFLKICGANNKLNTNKKVRLQLYKPSNMRSRSKVPDVYLWWKSGQRMVYPSTLYVTVYGMELPREVPASSRSKYAIQKEEGSQALRDLDKYDPSKLKASKSMAVLWSRLPGQICRIPNRLDISLSDTKGGCYTLKFSPNGLSLACACKDGNSYPLYIYELPGGQLRGYFNGHFGLVYSTAWSHNSKLLVSASSDCTVRVWDIEEMKSEPCKVLPHPNFVYTALFHPRVPSIIVTGGFDNIIRVWSIAGSGVNGTLIQELDPHVSHVNCICFDEDGRVMFSSDGLGNIRKWNVYVTEVPSKNGVTRDWTLKDDINMDEIKGKTVNRIRLHPSGRKLLVHTRDNMIRLIDLRLLKVTQRFVGSLNFKEQIGSCFSPCGTFVFGGSENSAAYVWNSDTGDQIASYTDLNYVKPVSDVDYHPHDHIVAFCAFGENHPVLIYKYDSEVARENSGVERLQSLQRKKLSMRAKSPMLHQTAPTDTEDEYDRISTARSRTILLKEEMDTSAKMRWEKINKRVDAVSQFKSGGYRKSLTFDRDSIQSDGLNTLGSTIDAYQSRMMTSPLPSQFPPQPHHRIIQADVHHAADSYGSWKPGFTSVTRRGSVARNPFSPEISMNLTKEGKAEFTVTTVKREDETVIALYDYKAQRSDEISFQKGDSIAVIYKDTDNWWMGEIDGAQGFFPVNYVATPEEFEKFSKNDEEFDDEEYEENQKHVAVGSSSDTFKIVSVPVDSSKKKKRNGGGKEEGSRKPRRSKMYDETESNA</sequence>
<feature type="domain" description="SH3" evidence="7">
    <location>
        <begin position="957"/>
        <end position="1016"/>
    </location>
</feature>
<keyword evidence="2 5" id="KW-0853">WD repeat</keyword>
<dbReference type="InterPro" id="IPR001452">
    <property type="entry name" value="SH3_domain"/>
</dbReference>
<keyword evidence="9" id="KW-1185">Reference proteome</keyword>
<dbReference type="SMART" id="SM00320">
    <property type="entry name" value="WD40"/>
    <property type="match status" value="7"/>
</dbReference>
<dbReference type="PROSITE" id="PS50294">
    <property type="entry name" value="WD_REPEATS_REGION"/>
    <property type="match status" value="2"/>
</dbReference>
<dbReference type="SMART" id="SM00326">
    <property type="entry name" value="SH3"/>
    <property type="match status" value="1"/>
</dbReference>
<gene>
    <name evidence="8" type="ORF">DGYR_LOCUS2796</name>
</gene>
<dbReference type="PROSITE" id="PS50082">
    <property type="entry name" value="WD_REPEATS_2"/>
    <property type="match status" value="3"/>
</dbReference>
<feature type="repeat" description="WD" evidence="5">
    <location>
        <begin position="498"/>
        <end position="532"/>
    </location>
</feature>
<evidence type="ECO:0000313" key="8">
    <source>
        <dbReference type="EMBL" id="CAD5113877.1"/>
    </source>
</evidence>
<feature type="region of interest" description="Disordered" evidence="6">
    <location>
        <begin position="1"/>
        <end position="192"/>
    </location>
</feature>
<evidence type="ECO:0000256" key="3">
    <source>
        <dbReference type="ARBA" id="ARBA00022737"/>
    </source>
</evidence>
<comment type="caution">
    <text evidence="8">The sequence shown here is derived from an EMBL/GenBank/DDBJ whole genome shotgun (WGS) entry which is preliminary data.</text>
</comment>
<feature type="compositionally biased region" description="Basic residues" evidence="6">
    <location>
        <begin position="149"/>
        <end position="158"/>
    </location>
</feature>
<dbReference type="InterPro" id="IPR001680">
    <property type="entry name" value="WD40_rpt"/>
</dbReference>
<feature type="repeat" description="WD" evidence="5">
    <location>
        <begin position="588"/>
        <end position="621"/>
    </location>
</feature>
<organism evidence="8 9">
    <name type="scientific">Dimorphilus gyrociliatus</name>
    <dbReference type="NCBI Taxonomy" id="2664684"/>
    <lineage>
        <taxon>Eukaryota</taxon>
        <taxon>Metazoa</taxon>
        <taxon>Spiralia</taxon>
        <taxon>Lophotrochozoa</taxon>
        <taxon>Annelida</taxon>
        <taxon>Polychaeta</taxon>
        <taxon>Polychaeta incertae sedis</taxon>
        <taxon>Dinophilidae</taxon>
        <taxon>Dimorphilus</taxon>
    </lineage>
</organism>
<dbReference type="EMBL" id="CAJFCJ010000004">
    <property type="protein sequence ID" value="CAD5113877.1"/>
    <property type="molecule type" value="Genomic_DNA"/>
</dbReference>
<name>A0A7I8VC06_9ANNE</name>
<evidence type="ECO:0000256" key="1">
    <source>
        <dbReference type="ARBA" id="ARBA00022443"/>
    </source>
</evidence>
<dbReference type="Gene3D" id="2.130.10.10">
    <property type="entry name" value="YVTN repeat-like/Quinoprotein amine dehydrogenase"/>
    <property type="match status" value="1"/>
</dbReference>
<feature type="region of interest" description="Disordered" evidence="6">
    <location>
        <begin position="1051"/>
        <end position="1088"/>
    </location>
</feature>
<dbReference type="GO" id="GO:0036064">
    <property type="term" value="C:ciliary basal body"/>
    <property type="evidence" value="ECO:0007669"/>
    <property type="project" value="TreeGrafter"/>
</dbReference>
<dbReference type="PANTHER" id="PTHR44499">
    <property type="entry name" value="JOUBERIN"/>
    <property type="match status" value="1"/>
</dbReference>
<dbReference type="PROSITE" id="PS50002">
    <property type="entry name" value="SH3"/>
    <property type="match status" value="1"/>
</dbReference>
<evidence type="ECO:0000256" key="6">
    <source>
        <dbReference type="SAM" id="MobiDB-lite"/>
    </source>
</evidence>
<dbReference type="SUPFAM" id="SSF50044">
    <property type="entry name" value="SH3-domain"/>
    <property type="match status" value="1"/>
</dbReference>
<evidence type="ECO:0000313" key="9">
    <source>
        <dbReference type="Proteomes" id="UP000549394"/>
    </source>
</evidence>
<evidence type="ECO:0000256" key="2">
    <source>
        <dbReference type="ARBA" id="ARBA00022574"/>
    </source>
</evidence>
<dbReference type="Pfam" id="PF00018">
    <property type="entry name" value="SH3_1"/>
    <property type="match status" value="1"/>
</dbReference>
<dbReference type="AlphaFoldDB" id="A0A7I8VC06"/>
<reference evidence="8 9" key="1">
    <citation type="submission" date="2020-08" db="EMBL/GenBank/DDBJ databases">
        <authorList>
            <person name="Hejnol A."/>
        </authorList>
    </citation>
    <scope>NUCLEOTIDE SEQUENCE [LARGE SCALE GENOMIC DNA]</scope>
</reference>
<dbReference type="Proteomes" id="UP000549394">
    <property type="component" value="Unassembled WGS sequence"/>
</dbReference>
<feature type="compositionally biased region" description="Basic and acidic residues" evidence="6">
    <location>
        <begin position="69"/>
        <end position="79"/>
    </location>
</feature>
<feature type="compositionally biased region" description="Acidic residues" evidence="6">
    <location>
        <begin position="163"/>
        <end position="188"/>
    </location>
</feature>
<dbReference type="CDD" id="cd00200">
    <property type="entry name" value="WD40"/>
    <property type="match status" value="1"/>
</dbReference>